<dbReference type="PANTHER" id="PTHR11545">
    <property type="entry name" value="RIBOSOMAL PROTEIN L13"/>
    <property type="match status" value="1"/>
</dbReference>
<dbReference type="PATRIC" id="fig|1382798.3.peg.1304"/>
<dbReference type="SUPFAM" id="SSF52161">
    <property type="entry name" value="Ribosomal protein L13"/>
    <property type="match status" value="1"/>
</dbReference>
<proteinExistence type="inferred from homology"/>
<evidence type="ECO:0000256" key="3">
    <source>
        <dbReference type="ARBA" id="ARBA00022980"/>
    </source>
</evidence>
<evidence type="ECO:0000256" key="6">
    <source>
        <dbReference type="HAMAP-Rule" id="MF_01366"/>
    </source>
</evidence>
<dbReference type="Proteomes" id="UP000032361">
    <property type="component" value="Unassembled WGS sequence"/>
</dbReference>
<comment type="function">
    <text evidence="6 8">This protein is one of the early assembly proteins of the 50S ribosomal subunit, although it is not seen to bind rRNA by itself. It is important during the early stages of 50S assembly.</text>
</comment>
<evidence type="ECO:0000313" key="9">
    <source>
        <dbReference type="EMBL" id="KJD31801.1"/>
    </source>
</evidence>
<dbReference type="InterPro" id="IPR005823">
    <property type="entry name" value="Ribosomal_uL13_bac-type"/>
</dbReference>
<dbReference type="GO" id="GO:0006412">
    <property type="term" value="P:translation"/>
    <property type="evidence" value="ECO:0007669"/>
    <property type="project" value="UniProtKB-UniRule"/>
</dbReference>
<dbReference type="InterPro" id="IPR036899">
    <property type="entry name" value="Ribosomal_uL13_sf"/>
</dbReference>
<dbReference type="GO" id="GO:0017148">
    <property type="term" value="P:negative regulation of translation"/>
    <property type="evidence" value="ECO:0007669"/>
    <property type="project" value="TreeGrafter"/>
</dbReference>
<evidence type="ECO:0000256" key="4">
    <source>
        <dbReference type="ARBA" id="ARBA00023274"/>
    </source>
</evidence>
<evidence type="ECO:0000256" key="2">
    <source>
        <dbReference type="ARBA" id="ARBA00011838"/>
    </source>
</evidence>
<dbReference type="GO" id="GO:0003729">
    <property type="term" value="F:mRNA binding"/>
    <property type="evidence" value="ECO:0007669"/>
    <property type="project" value="TreeGrafter"/>
</dbReference>
<dbReference type="InterPro" id="IPR023563">
    <property type="entry name" value="Ribosomal_uL13_CS"/>
</dbReference>
<gene>
    <name evidence="6 8" type="primary">rplM</name>
    <name evidence="9" type="ORF">PK35_13715</name>
</gene>
<evidence type="ECO:0000256" key="7">
    <source>
        <dbReference type="RuleBase" id="RU003877"/>
    </source>
</evidence>
<comment type="caution">
    <text evidence="9">The sequence shown here is derived from an EMBL/GenBank/DDBJ whole genome shotgun (WGS) entry which is preliminary data.</text>
</comment>
<dbReference type="GO" id="GO:0003735">
    <property type="term" value="F:structural constituent of ribosome"/>
    <property type="evidence" value="ECO:0007669"/>
    <property type="project" value="InterPro"/>
</dbReference>
<dbReference type="Pfam" id="PF00572">
    <property type="entry name" value="Ribosomal_L13"/>
    <property type="match status" value="1"/>
</dbReference>
<dbReference type="GO" id="GO:0022625">
    <property type="term" value="C:cytosolic large ribosomal subunit"/>
    <property type="evidence" value="ECO:0007669"/>
    <property type="project" value="TreeGrafter"/>
</dbReference>
<dbReference type="STRING" id="1382798.PK35_13715"/>
<sequence length="151" mass="16750">MDTLSYKTISANKATVNKEWVLVDAEGQPLGRLASKVAKLLRGKHKPNFTPHVDCGDNVIIINADKITLSGNKWNDKTYIRHTGYPGGQRSLTATELYGKNPTRVVEKSVKGMLPKNKLGADLFRNLTVVVGTEHKHDAQKPKTINLNEFN</sequence>
<evidence type="ECO:0000256" key="1">
    <source>
        <dbReference type="ARBA" id="ARBA00006227"/>
    </source>
</evidence>
<dbReference type="CDD" id="cd00392">
    <property type="entry name" value="Ribosomal_L13"/>
    <property type="match status" value="1"/>
</dbReference>
<evidence type="ECO:0000256" key="8">
    <source>
        <dbReference type="RuleBase" id="RU003878"/>
    </source>
</evidence>
<evidence type="ECO:0000256" key="5">
    <source>
        <dbReference type="ARBA" id="ARBA00035201"/>
    </source>
</evidence>
<keyword evidence="4 6" id="KW-0687">Ribonucleoprotein</keyword>
<dbReference type="OrthoDB" id="9801330at2"/>
<evidence type="ECO:0000313" key="10">
    <source>
        <dbReference type="Proteomes" id="UP000032361"/>
    </source>
</evidence>
<name>A0A0D7VY88_9FLAO</name>
<dbReference type="NCBIfam" id="TIGR01066">
    <property type="entry name" value="rplM_bact"/>
    <property type="match status" value="1"/>
</dbReference>
<comment type="subunit">
    <text evidence="2 6">Part of the 50S ribosomal subunit.</text>
</comment>
<dbReference type="EMBL" id="JTDV01000013">
    <property type="protein sequence ID" value="KJD31801.1"/>
    <property type="molecule type" value="Genomic_DNA"/>
</dbReference>
<accession>A0A0D7VY88</accession>
<dbReference type="InterPro" id="IPR005822">
    <property type="entry name" value="Ribosomal_uL13"/>
</dbReference>
<reference evidence="9 10" key="1">
    <citation type="journal article" date="2015" name="Antonie Van Leeuwenhoek">
        <title>Tamlana nanhaiensis sp. nov., isolated from surface seawater collected from the South China Sea.</title>
        <authorList>
            <person name="Liu X."/>
            <person name="Lai Q."/>
            <person name="Du Y."/>
            <person name="Li G."/>
            <person name="Sun F."/>
            <person name="Shao Z."/>
        </authorList>
    </citation>
    <scope>NUCLEOTIDE SEQUENCE [LARGE SCALE GENOMIC DNA]</scope>
    <source>
        <strain evidence="9 10">FHC16</strain>
    </source>
</reference>
<protein>
    <recommendedName>
        <fullName evidence="5 6">Large ribosomal subunit protein uL13</fullName>
    </recommendedName>
</protein>
<dbReference type="PANTHER" id="PTHR11545:SF2">
    <property type="entry name" value="LARGE RIBOSOMAL SUBUNIT PROTEIN UL13M"/>
    <property type="match status" value="1"/>
</dbReference>
<dbReference type="FunFam" id="3.90.1180.10:FF:000001">
    <property type="entry name" value="50S ribosomal protein L13"/>
    <property type="match status" value="1"/>
</dbReference>
<organism evidence="9 10">
    <name type="scientific">Neotamlana nanhaiensis</name>
    <dbReference type="NCBI Taxonomy" id="1382798"/>
    <lineage>
        <taxon>Bacteria</taxon>
        <taxon>Pseudomonadati</taxon>
        <taxon>Bacteroidota</taxon>
        <taxon>Flavobacteriia</taxon>
        <taxon>Flavobacteriales</taxon>
        <taxon>Flavobacteriaceae</taxon>
        <taxon>Neotamlana</taxon>
    </lineage>
</organism>
<comment type="similarity">
    <text evidence="1 6 7">Belongs to the universal ribosomal protein uL13 family.</text>
</comment>
<dbReference type="RefSeq" id="WP_044627122.1">
    <property type="nucleotide sequence ID" value="NZ_JTDV01000013.1"/>
</dbReference>
<dbReference type="PIRSF" id="PIRSF002181">
    <property type="entry name" value="Ribosomal_L13"/>
    <property type="match status" value="1"/>
</dbReference>
<dbReference type="HAMAP" id="MF_01366">
    <property type="entry name" value="Ribosomal_uL13"/>
    <property type="match status" value="1"/>
</dbReference>
<dbReference type="Gene3D" id="3.90.1180.10">
    <property type="entry name" value="Ribosomal protein L13"/>
    <property type="match status" value="1"/>
</dbReference>
<dbReference type="AlphaFoldDB" id="A0A0D7VY88"/>
<dbReference type="PROSITE" id="PS00783">
    <property type="entry name" value="RIBOSOMAL_L13"/>
    <property type="match status" value="1"/>
</dbReference>
<keyword evidence="3 6" id="KW-0689">Ribosomal protein</keyword>
<keyword evidence="10" id="KW-1185">Reference proteome</keyword>